<dbReference type="PaxDb" id="3218-PP1S350_39V6.1"/>
<evidence type="ECO:0000313" key="3">
    <source>
        <dbReference type="EMBL" id="PNR53934.1"/>
    </source>
</evidence>
<dbReference type="GeneID" id="112282585"/>
<accession>A0A2K1KJH6</accession>
<keyword evidence="2" id="KW-0812">Transmembrane</keyword>
<dbReference type="EMBL" id="ABEU02000005">
    <property type="protein sequence ID" value="PNR53934.1"/>
    <property type="molecule type" value="Genomic_DNA"/>
</dbReference>
<gene>
    <name evidence="4" type="primary">LOC112282585</name>
    <name evidence="3" type="ORF">PHYPA_007609</name>
</gene>
<dbReference type="AlphaFoldDB" id="A0A2K1KJH6"/>
<dbReference type="OrthoDB" id="10617650at2759"/>
<feature type="compositionally biased region" description="Basic residues" evidence="1">
    <location>
        <begin position="212"/>
        <end position="221"/>
    </location>
</feature>
<reference evidence="3 5" key="1">
    <citation type="journal article" date="2008" name="Science">
        <title>The Physcomitrella genome reveals evolutionary insights into the conquest of land by plants.</title>
        <authorList>
            <person name="Rensing S."/>
            <person name="Lang D."/>
            <person name="Zimmer A."/>
            <person name="Terry A."/>
            <person name="Salamov A."/>
            <person name="Shapiro H."/>
            <person name="Nishiyama T."/>
            <person name="Perroud P.-F."/>
            <person name="Lindquist E."/>
            <person name="Kamisugi Y."/>
            <person name="Tanahashi T."/>
            <person name="Sakakibara K."/>
            <person name="Fujita T."/>
            <person name="Oishi K."/>
            <person name="Shin-I T."/>
            <person name="Kuroki Y."/>
            <person name="Toyoda A."/>
            <person name="Suzuki Y."/>
            <person name="Hashimoto A."/>
            <person name="Yamaguchi K."/>
            <person name="Sugano A."/>
            <person name="Kohara Y."/>
            <person name="Fujiyama A."/>
            <person name="Anterola A."/>
            <person name="Aoki S."/>
            <person name="Ashton N."/>
            <person name="Barbazuk W.B."/>
            <person name="Barker E."/>
            <person name="Bennetzen J."/>
            <person name="Bezanilla M."/>
            <person name="Blankenship R."/>
            <person name="Cho S.H."/>
            <person name="Dutcher S."/>
            <person name="Estelle M."/>
            <person name="Fawcett J.A."/>
            <person name="Gundlach H."/>
            <person name="Hanada K."/>
            <person name="Heyl A."/>
            <person name="Hicks K.A."/>
            <person name="Hugh J."/>
            <person name="Lohr M."/>
            <person name="Mayer K."/>
            <person name="Melkozernov A."/>
            <person name="Murata T."/>
            <person name="Nelson D."/>
            <person name="Pils B."/>
            <person name="Prigge M."/>
            <person name="Reiss B."/>
            <person name="Renner T."/>
            <person name="Rombauts S."/>
            <person name="Rushton P."/>
            <person name="Sanderfoot A."/>
            <person name="Schween G."/>
            <person name="Shiu S.-H."/>
            <person name="Stueber K."/>
            <person name="Theodoulou F.L."/>
            <person name="Tu H."/>
            <person name="Van de Peer Y."/>
            <person name="Verrier P.J."/>
            <person name="Waters E."/>
            <person name="Wood A."/>
            <person name="Yang L."/>
            <person name="Cove D."/>
            <person name="Cuming A."/>
            <person name="Hasebe M."/>
            <person name="Lucas S."/>
            <person name="Mishler D.B."/>
            <person name="Reski R."/>
            <person name="Grigoriev I."/>
            <person name="Quatrano R.S."/>
            <person name="Boore J.L."/>
        </authorList>
    </citation>
    <scope>NUCLEOTIDE SEQUENCE [LARGE SCALE GENOMIC DNA]</scope>
    <source>
        <strain evidence="4 5">cv. Gransden 2004</strain>
    </source>
</reference>
<reference evidence="4" key="3">
    <citation type="submission" date="2020-12" db="UniProtKB">
        <authorList>
            <consortium name="EnsemblPlants"/>
        </authorList>
    </citation>
    <scope>IDENTIFICATION</scope>
</reference>
<dbReference type="Proteomes" id="UP000006727">
    <property type="component" value="Chromosome 5"/>
</dbReference>
<dbReference type="Gramene" id="Pp3c5_13170V3.1">
    <property type="protein sequence ID" value="Pp3c5_13170V3.1"/>
    <property type="gene ID" value="Pp3c5_13170"/>
</dbReference>
<feature type="region of interest" description="Disordered" evidence="1">
    <location>
        <begin position="192"/>
        <end position="221"/>
    </location>
</feature>
<evidence type="ECO:0000256" key="2">
    <source>
        <dbReference type="SAM" id="Phobius"/>
    </source>
</evidence>
<reference evidence="3 5" key="2">
    <citation type="journal article" date="2018" name="Plant J.">
        <title>The Physcomitrella patens chromosome-scale assembly reveals moss genome structure and evolution.</title>
        <authorList>
            <person name="Lang D."/>
            <person name="Ullrich K.K."/>
            <person name="Murat F."/>
            <person name="Fuchs J."/>
            <person name="Jenkins J."/>
            <person name="Haas F.B."/>
            <person name="Piednoel M."/>
            <person name="Gundlach H."/>
            <person name="Van Bel M."/>
            <person name="Meyberg R."/>
            <person name="Vives C."/>
            <person name="Morata J."/>
            <person name="Symeonidi A."/>
            <person name="Hiss M."/>
            <person name="Muchero W."/>
            <person name="Kamisugi Y."/>
            <person name="Saleh O."/>
            <person name="Blanc G."/>
            <person name="Decker E.L."/>
            <person name="van Gessel N."/>
            <person name="Grimwood J."/>
            <person name="Hayes R.D."/>
            <person name="Graham S.W."/>
            <person name="Gunter L.E."/>
            <person name="McDaniel S.F."/>
            <person name="Hoernstein S.N.W."/>
            <person name="Larsson A."/>
            <person name="Li F.W."/>
            <person name="Perroud P.F."/>
            <person name="Phillips J."/>
            <person name="Ranjan P."/>
            <person name="Rokshar D.S."/>
            <person name="Rothfels C.J."/>
            <person name="Schneider L."/>
            <person name="Shu S."/>
            <person name="Stevenson D.W."/>
            <person name="Thummler F."/>
            <person name="Tillich M."/>
            <person name="Villarreal Aguilar J.C."/>
            <person name="Widiez T."/>
            <person name="Wong G.K."/>
            <person name="Wymore A."/>
            <person name="Zhang Y."/>
            <person name="Zimmer A.D."/>
            <person name="Quatrano R.S."/>
            <person name="Mayer K.F.X."/>
            <person name="Goodstein D."/>
            <person name="Casacuberta J.M."/>
            <person name="Vandepoele K."/>
            <person name="Reski R."/>
            <person name="Cuming A.C."/>
            <person name="Tuskan G.A."/>
            <person name="Maumus F."/>
            <person name="Salse J."/>
            <person name="Schmutz J."/>
            <person name="Rensing S.A."/>
        </authorList>
    </citation>
    <scope>NUCLEOTIDE SEQUENCE [LARGE SCALE GENOMIC DNA]</scope>
    <source>
        <strain evidence="4 5">cv. Gransden 2004</strain>
    </source>
</reference>
<evidence type="ECO:0000313" key="5">
    <source>
        <dbReference type="Proteomes" id="UP000006727"/>
    </source>
</evidence>
<keyword evidence="2" id="KW-0472">Membrane</keyword>
<proteinExistence type="predicted"/>
<dbReference type="EnsemblPlants" id="Pp3c5_13170V3.9">
    <property type="protein sequence ID" value="Pp3c5_13170V3.9"/>
    <property type="gene ID" value="Pp3c5_13170"/>
</dbReference>
<keyword evidence="5" id="KW-1185">Reference proteome</keyword>
<feature type="transmembrane region" description="Helical" evidence="2">
    <location>
        <begin position="148"/>
        <end position="172"/>
    </location>
</feature>
<sequence>MPPRQSRNSIAGAFNPMCTPFAAATLACEPENFSMAGTLCPSLSPTLLQIECLDFRLSGLSSSSAAGVSCSSVGGRGYLRSWVRALVSPRSLVVCNALHSGRGRWAVGTGTCITRQGLAAGAWSDRIRQMKSRRVADPIRAMGEDTMWITASSAVGLVLSLAAVAALGGYLLSMGVDNAELSEEEKIESLKQQGLYEKPEPTQYEEQGVVTRTRKRRSSKD</sequence>
<protein>
    <submittedName>
        <fullName evidence="3 4">Uncharacterized protein</fullName>
    </submittedName>
</protein>
<dbReference type="PROSITE" id="PS51257">
    <property type="entry name" value="PROKAR_LIPOPROTEIN"/>
    <property type="match status" value="1"/>
</dbReference>
<evidence type="ECO:0000313" key="4">
    <source>
        <dbReference type="EnsemblPlants" id="Pp3c5_13170V3.1"/>
    </source>
</evidence>
<name>A0A2K1KJH6_PHYPA</name>
<dbReference type="Gramene" id="Pp3c5_13170V3.9">
    <property type="protein sequence ID" value="Pp3c5_13170V3.9"/>
    <property type="gene ID" value="Pp3c5_13170"/>
</dbReference>
<dbReference type="EnsemblPlants" id="Pp3c5_13170V3.1">
    <property type="protein sequence ID" value="Pp3c5_13170V3.1"/>
    <property type="gene ID" value="Pp3c5_13170"/>
</dbReference>
<keyword evidence="2" id="KW-1133">Transmembrane helix</keyword>
<dbReference type="RefSeq" id="XP_024376134.1">
    <property type="nucleotide sequence ID" value="XM_024520366.1"/>
</dbReference>
<evidence type="ECO:0000256" key="1">
    <source>
        <dbReference type="SAM" id="MobiDB-lite"/>
    </source>
</evidence>
<organism evidence="3">
    <name type="scientific">Physcomitrium patens</name>
    <name type="common">Spreading-leaved earth moss</name>
    <name type="synonym">Physcomitrella patens</name>
    <dbReference type="NCBI Taxonomy" id="3218"/>
    <lineage>
        <taxon>Eukaryota</taxon>
        <taxon>Viridiplantae</taxon>
        <taxon>Streptophyta</taxon>
        <taxon>Embryophyta</taxon>
        <taxon>Bryophyta</taxon>
        <taxon>Bryophytina</taxon>
        <taxon>Bryopsida</taxon>
        <taxon>Funariidae</taxon>
        <taxon>Funariales</taxon>
        <taxon>Funariaceae</taxon>
        <taxon>Physcomitrium</taxon>
    </lineage>
</organism>